<dbReference type="EMBL" id="CP043420">
    <property type="protein sequence ID" value="QEL09894.1"/>
    <property type="molecule type" value="Genomic_DNA"/>
</dbReference>
<gene>
    <name evidence="1" type="ORF">FY550_01255</name>
</gene>
<dbReference type="RefSeq" id="WP_070980890.1">
    <property type="nucleotide sequence ID" value="NZ_CP043420.1"/>
</dbReference>
<dbReference type="OrthoDB" id="9808192at2"/>
<dbReference type="InterPro" id="IPR007038">
    <property type="entry name" value="HupE_UreJ"/>
</dbReference>
<name>A0A1S1NSY4_9GAMM</name>
<proteinExistence type="predicted"/>
<accession>A0A1S1NSY4</accession>
<protein>
    <submittedName>
        <fullName evidence="1">HupE/UreJ family protein</fullName>
    </submittedName>
</protein>
<dbReference type="AlphaFoldDB" id="A0A1S1NSY4"/>
<sequence length="199" mass="20116">MRSQTILMATLVALLGITLATPALAHPALLPHSHGGGGFTAGLLHPLTGLDHLLAMGAIGLWSARQSATLRRWMPLLVALGMLAGAGLAWAGVPLTGVEFGIAMSVLLAGILIAAMVRLPTAAGGALVFAFILLHGHAHGSELAPEASALYYALGFLASSVTITLAGRGLGGWLARRDNRLSRVLGGVIVMAGGALALG</sequence>
<dbReference type="Pfam" id="PF04955">
    <property type="entry name" value="HupE_UreJ"/>
    <property type="match status" value="1"/>
</dbReference>
<keyword evidence="2" id="KW-1185">Reference proteome</keyword>
<evidence type="ECO:0000313" key="2">
    <source>
        <dbReference type="Proteomes" id="UP000322553"/>
    </source>
</evidence>
<organism evidence="1 2">
    <name type="scientific">Kushneria phosphatilytica</name>
    <dbReference type="NCBI Taxonomy" id="657387"/>
    <lineage>
        <taxon>Bacteria</taxon>
        <taxon>Pseudomonadati</taxon>
        <taxon>Pseudomonadota</taxon>
        <taxon>Gammaproteobacteria</taxon>
        <taxon>Oceanospirillales</taxon>
        <taxon>Halomonadaceae</taxon>
        <taxon>Kushneria</taxon>
    </lineage>
</organism>
<dbReference type="PIRSF" id="PIRSF016919">
    <property type="entry name" value="HupE_UreJ"/>
    <property type="match status" value="1"/>
</dbReference>
<dbReference type="Proteomes" id="UP000322553">
    <property type="component" value="Chromosome"/>
</dbReference>
<dbReference type="KEGG" id="kuy:FY550_01255"/>
<evidence type="ECO:0000313" key="1">
    <source>
        <dbReference type="EMBL" id="QEL09894.1"/>
    </source>
</evidence>
<dbReference type="STRING" id="657387.BH688_14290"/>
<reference evidence="1 2" key="1">
    <citation type="submission" date="2019-08" db="EMBL/GenBank/DDBJ databases">
        <title>Complete genome sequence of Kushneria sp. YCWA18, a halophilic phosphate-solubilizing bacterium isolated from Daqiao saltern in China.</title>
        <authorList>
            <person name="Du G.-X."/>
            <person name="Qu L.-Y."/>
        </authorList>
    </citation>
    <scope>NUCLEOTIDE SEQUENCE [LARGE SCALE GENOMIC DNA]</scope>
    <source>
        <strain evidence="1 2">YCWA18</strain>
    </source>
</reference>